<dbReference type="InterPro" id="IPR029058">
    <property type="entry name" value="AB_hydrolase_fold"/>
</dbReference>
<dbReference type="Gene3D" id="3.40.50.1820">
    <property type="entry name" value="alpha/beta hydrolase"/>
    <property type="match status" value="1"/>
</dbReference>
<dbReference type="GO" id="GO:0016787">
    <property type="term" value="F:hydrolase activity"/>
    <property type="evidence" value="ECO:0007669"/>
    <property type="project" value="UniProtKB-KW"/>
</dbReference>
<evidence type="ECO:0000313" key="2">
    <source>
        <dbReference type="EMBL" id="VFA81917.1"/>
    </source>
</evidence>
<dbReference type="EMBL" id="CAACYD010000005">
    <property type="protein sequence ID" value="VFA81917.1"/>
    <property type="molecule type" value="Genomic_DNA"/>
</dbReference>
<evidence type="ECO:0000313" key="3">
    <source>
        <dbReference type="Proteomes" id="UP000360750"/>
    </source>
</evidence>
<organism evidence="2 3">
    <name type="scientific">Gordonia paraffinivorans</name>
    <dbReference type="NCBI Taxonomy" id="175628"/>
    <lineage>
        <taxon>Bacteria</taxon>
        <taxon>Bacillati</taxon>
        <taxon>Actinomycetota</taxon>
        <taxon>Actinomycetes</taxon>
        <taxon>Mycobacteriales</taxon>
        <taxon>Gordoniaceae</taxon>
        <taxon>Gordonia</taxon>
    </lineage>
</organism>
<dbReference type="RefSeq" id="WP_244941110.1">
    <property type="nucleotide sequence ID" value="NZ_CAACYD010000005.1"/>
</dbReference>
<comment type="caution">
    <text evidence="2">The sequence shown here is derived from an EMBL/GenBank/DDBJ whole genome shotgun (WGS) entry which is preliminary data.</text>
</comment>
<name>A0ABD7UZC9_9ACTN</name>
<dbReference type="GeneID" id="60748820"/>
<dbReference type="SUPFAM" id="SSF53474">
    <property type="entry name" value="alpha/beta-Hydrolases"/>
    <property type="match status" value="1"/>
</dbReference>
<evidence type="ECO:0000259" key="1">
    <source>
        <dbReference type="Pfam" id="PF12697"/>
    </source>
</evidence>
<sequence length="228" mass="24449">MARRGVEGGSPRPARAVDWSYEDEADDLAEAIAAARARTGGPVLVIGHSLGAQLAALAAQRSDHRPDGIVAIGASVPWFRHYGRRAVPFAALAASVRPVTAVVGHWPRQGFAGPTPRTLMRQWARMVLTGRPPFDLDGSIRVRALMVRLGDDELVTDQAAAAYEAAFSRDVVTRWTYDESCCPAGGDATHLGWSRAPEVVARRIAEWWTSGPGAVVTGEMREDAPESG</sequence>
<dbReference type="Proteomes" id="UP000360750">
    <property type="component" value="Unassembled WGS sequence"/>
</dbReference>
<feature type="domain" description="AB hydrolase-1" evidence="1">
    <location>
        <begin position="3"/>
        <end position="202"/>
    </location>
</feature>
<proteinExistence type="predicted"/>
<reference evidence="2 3" key="1">
    <citation type="submission" date="2019-02" db="EMBL/GenBank/DDBJ databases">
        <authorList>
            <consortium name="Pathogen Informatics"/>
        </authorList>
    </citation>
    <scope>NUCLEOTIDE SEQUENCE [LARGE SCALE GENOMIC DNA]</scope>
    <source>
        <strain evidence="2 3">3012STDY6756503</strain>
    </source>
</reference>
<dbReference type="AlphaFoldDB" id="A0ABD7UZC9"/>
<protein>
    <submittedName>
        <fullName evidence="2">Predicted esterase of the alpha/beta hydrolase fold</fullName>
    </submittedName>
</protein>
<dbReference type="InterPro" id="IPR000073">
    <property type="entry name" value="AB_hydrolase_1"/>
</dbReference>
<gene>
    <name evidence="2" type="ORF">NCTC8139_00778</name>
</gene>
<accession>A0ABD7UZC9</accession>
<dbReference type="Pfam" id="PF12697">
    <property type="entry name" value="Abhydrolase_6"/>
    <property type="match status" value="1"/>
</dbReference>
<keyword evidence="2" id="KW-0378">Hydrolase</keyword>